<evidence type="ECO:0000256" key="2">
    <source>
        <dbReference type="SAM" id="Phobius"/>
    </source>
</evidence>
<feature type="region of interest" description="Disordered" evidence="1">
    <location>
        <begin position="216"/>
        <end position="367"/>
    </location>
</feature>
<dbReference type="Proteomes" id="UP000030706">
    <property type="component" value="Unassembled WGS sequence"/>
</dbReference>
<organism evidence="3 4">
    <name type="scientific">Aureobasidium pullulans EXF-150</name>
    <dbReference type="NCBI Taxonomy" id="1043002"/>
    <lineage>
        <taxon>Eukaryota</taxon>
        <taxon>Fungi</taxon>
        <taxon>Dikarya</taxon>
        <taxon>Ascomycota</taxon>
        <taxon>Pezizomycotina</taxon>
        <taxon>Dothideomycetes</taxon>
        <taxon>Dothideomycetidae</taxon>
        <taxon>Dothideales</taxon>
        <taxon>Saccotheciaceae</taxon>
        <taxon>Aureobasidium</taxon>
    </lineage>
</organism>
<feature type="region of interest" description="Disordered" evidence="1">
    <location>
        <begin position="407"/>
        <end position="447"/>
    </location>
</feature>
<feature type="transmembrane region" description="Helical" evidence="2">
    <location>
        <begin position="380"/>
        <end position="403"/>
    </location>
</feature>
<evidence type="ECO:0000256" key="1">
    <source>
        <dbReference type="SAM" id="MobiDB-lite"/>
    </source>
</evidence>
<feature type="compositionally biased region" description="Basic residues" evidence="1">
    <location>
        <begin position="297"/>
        <end position="310"/>
    </location>
</feature>
<dbReference type="GeneID" id="40741045"/>
<evidence type="ECO:0000313" key="3">
    <source>
        <dbReference type="EMBL" id="KEQ80166.1"/>
    </source>
</evidence>
<sequence length="550" mass="61677">MEPDKTLNAFLGLLDGEIMPSSSCTPNSSDCTHYCPHSTTRFRPFNIRLSNPKDDYEPFELLDVLNKSYGRLDEFSTLVINNLLDQKFPFTIYTFVSNKVSSPALMVRMTIWTRAEIVTELLNRRVKSHVASTSPTRPETSLKEIASPSFGWLRIAHHSDGFRHWSTRRMGQRPWFDMVQQANVRPTSGHEKLLYKSEKEKLESLGLTETARLPYASPLLRTRSESTQVDTQDDQTQDDQTQDDQIQDDQTQDDQIQDDQTQDDPAEDDQTQDNQMQDDQAQDDQTQDDPAEATSRRTARRRTTKRRTTRRRPEDTPSNDVQTAATQQENVQVGQTRPESRQPESTQQESTHTKNPQTNTKMAGAPPQDAWSVASRILSFMMQLLVVLLIISTVVSWLFGALLKKPFGRSSSSNSSKSKKSAASSAKNDTFNNNKGANTGLTTPSFEILGPVSTKSESSSKSGSVQPGTLDDVSPASALEALMQDEADCAADRFGEVIEGLNAGLKTKTLSELKAYYDKIDPSLEFLRFLFNIAVLEKLTEEAERGLELL</sequence>
<name>A0A074XZV4_AURPU</name>
<dbReference type="RefSeq" id="XP_029756353.1">
    <property type="nucleotide sequence ID" value="XM_029898739.1"/>
</dbReference>
<feature type="compositionally biased region" description="Low complexity" evidence="1">
    <location>
        <begin position="410"/>
        <end position="428"/>
    </location>
</feature>
<protein>
    <submittedName>
        <fullName evidence="3">Uncharacterized protein</fullName>
    </submittedName>
</protein>
<proteinExistence type="predicted"/>
<dbReference type="AlphaFoldDB" id="A0A074XZV4"/>
<keyword evidence="2" id="KW-0812">Transmembrane</keyword>
<dbReference type="HOGENOM" id="CLU_495179_0_0_1"/>
<feature type="compositionally biased region" description="Polar residues" evidence="1">
    <location>
        <begin position="429"/>
        <end position="445"/>
    </location>
</feature>
<gene>
    <name evidence="3" type="ORF">M438DRAFT_119490</name>
</gene>
<dbReference type="EMBL" id="KL585000">
    <property type="protein sequence ID" value="KEQ80166.1"/>
    <property type="molecule type" value="Genomic_DNA"/>
</dbReference>
<accession>A0A074XZV4</accession>
<feature type="compositionally biased region" description="Acidic residues" evidence="1">
    <location>
        <begin position="280"/>
        <end position="291"/>
    </location>
</feature>
<keyword evidence="2" id="KW-0472">Membrane</keyword>
<keyword evidence="4" id="KW-1185">Reference proteome</keyword>
<reference evidence="3 4" key="1">
    <citation type="journal article" date="2014" name="BMC Genomics">
        <title>Genome sequencing of four Aureobasidium pullulans varieties: biotechnological potential, stress tolerance, and description of new species.</title>
        <authorList>
            <person name="Gostin Ar C."/>
            <person name="Ohm R.A."/>
            <person name="Kogej T."/>
            <person name="Sonjak S."/>
            <person name="Turk M."/>
            <person name="Zajc J."/>
            <person name="Zalar P."/>
            <person name="Grube M."/>
            <person name="Sun H."/>
            <person name="Han J."/>
            <person name="Sharma A."/>
            <person name="Chiniquy J."/>
            <person name="Ngan C.Y."/>
            <person name="Lipzen A."/>
            <person name="Barry K."/>
            <person name="Grigoriev I.V."/>
            <person name="Gunde-Cimerman N."/>
        </authorList>
    </citation>
    <scope>NUCLEOTIDE SEQUENCE [LARGE SCALE GENOMIC DNA]</scope>
    <source>
        <strain evidence="3 4">EXF-150</strain>
    </source>
</reference>
<feature type="compositionally biased region" description="Polar residues" evidence="1">
    <location>
        <begin position="316"/>
        <end position="361"/>
    </location>
</feature>
<keyword evidence="2" id="KW-1133">Transmembrane helix</keyword>
<evidence type="ECO:0000313" key="4">
    <source>
        <dbReference type="Proteomes" id="UP000030706"/>
    </source>
</evidence>
<feature type="compositionally biased region" description="Acidic residues" evidence="1">
    <location>
        <begin position="231"/>
        <end position="271"/>
    </location>
</feature>